<sequence length="73" mass="8524">MITLNEKNQCPFCKIKPLRYKTGGAGGSGHYFCYRCDRKYSLKTKEMVESWAWKKDGVNGEFVYFDTVVEIEK</sequence>
<dbReference type="EMBL" id="MT141300">
    <property type="protein sequence ID" value="QJA57949.1"/>
    <property type="molecule type" value="Genomic_DNA"/>
</dbReference>
<name>A0A6M3IK68_9ZZZZ</name>
<organism evidence="1">
    <name type="scientific">viral metagenome</name>
    <dbReference type="NCBI Taxonomy" id="1070528"/>
    <lineage>
        <taxon>unclassified sequences</taxon>
        <taxon>metagenomes</taxon>
        <taxon>organismal metagenomes</taxon>
    </lineage>
</organism>
<proteinExistence type="predicted"/>
<reference evidence="1" key="1">
    <citation type="submission" date="2020-03" db="EMBL/GenBank/DDBJ databases">
        <title>The deep terrestrial virosphere.</title>
        <authorList>
            <person name="Holmfeldt K."/>
            <person name="Nilsson E."/>
            <person name="Simone D."/>
            <person name="Lopez-Fernandez M."/>
            <person name="Wu X."/>
            <person name="de Brujin I."/>
            <person name="Lundin D."/>
            <person name="Andersson A."/>
            <person name="Bertilsson S."/>
            <person name="Dopson M."/>
        </authorList>
    </citation>
    <scope>NUCLEOTIDE SEQUENCE</scope>
    <source>
        <strain evidence="1">MM415B01534</strain>
    </source>
</reference>
<accession>A0A6M3IK68</accession>
<evidence type="ECO:0000313" key="1">
    <source>
        <dbReference type="EMBL" id="QJA57949.1"/>
    </source>
</evidence>
<gene>
    <name evidence="1" type="ORF">MM415B01534_0017</name>
</gene>
<protein>
    <submittedName>
        <fullName evidence="1">Uncharacterized protein</fullName>
    </submittedName>
</protein>
<dbReference type="AlphaFoldDB" id="A0A6M3IK68"/>